<name>A0A9N9TVT6_PHYSR</name>
<proteinExistence type="predicted"/>
<keyword evidence="4" id="KW-1185">Reference proteome</keyword>
<sequence>MNKLHEISERTLINNEEYLKRLEDVKRKLDEQLQQEFSLNRHNSEQVVEKRVVAIEKFNSHPRNCSFDTTPSISPRNISSFDLSEKLKSEHAKKRTFKKWTSVTRARSVPQRIDADIGDTFENSFVSTKADDFKARLNMFDSKIALSASNLQQPSQNQSQKECLTKDLSDDVFEKKFKIFIEKSVKSIGDICHIIDKGIDPPDGDVDVSRRKLRVTEFSNRFSRNYLYPLVRQIDELSKLKAMQQGFNQKFLSAYQVIYNGLHAYQNHLPTSIGACSSDKLKMLMKHLLDICDIHYKVLPEDDERNYKDFIITFRRNAEMILKTIDDHFTVNNYRMPTQIRLNSVPKMTKPKKSKNTIPERLYMYNSTTFRKEPRWKLAADALNQGKSKQIKSRYKTAGFKHRPPIVRKSENASAHELQPKLGAKKLYKKPSTYAALNDEDVATMIQMEGEKIGTDANEDEEKRDENKKGEQVNIVEIVQKLLQLVVDINARKKDNDSEENIKRDRDVEKIMGMLEKLNKNPGIESMNDLLKELQSDTSCKEILELKIVDSGENVRNAGNERKTSPIFCSEVRQGKEALKRNSPAEADNFAELERGCRVKTAHHQGDGEKETGKAAQKPSTSLNVRKTSKTSRCLLPMLPKQYAINIIQYKLDFGKYSKSIPVYKKTTKILPWVLISNLSEKILNLILRNVTKDIEISEVVENIYQSELQFC</sequence>
<accession>A0A9N9TVT6</accession>
<keyword evidence="1" id="KW-0175">Coiled coil</keyword>
<reference evidence="3" key="1">
    <citation type="submission" date="2022-01" db="EMBL/GenBank/DDBJ databases">
        <authorList>
            <person name="King R."/>
        </authorList>
    </citation>
    <scope>NUCLEOTIDE SEQUENCE</scope>
</reference>
<dbReference type="Proteomes" id="UP001153712">
    <property type="component" value="Chromosome 4"/>
</dbReference>
<feature type="region of interest" description="Disordered" evidence="2">
    <location>
        <begin position="601"/>
        <end position="624"/>
    </location>
</feature>
<gene>
    <name evidence="3" type="ORF">PHYEVI_LOCUS7863</name>
</gene>
<dbReference type="AlphaFoldDB" id="A0A9N9TVT6"/>
<dbReference type="OrthoDB" id="8193942at2759"/>
<feature type="coiled-coil region" evidence="1">
    <location>
        <begin position="12"/>
        <end position="39"/>
    </location>
</feature>
<evidence type="ECO:0000256" key="1">
    <source>
        <dbReference type="SAM" id="Coils"/>
    </source>
</evidence>
<dbReference type="EMBL" id="OU900097">
    <property type="protein sequence ID" value="CAG9861528.1"/>
    <property type="molecule type" value="Genomic_DNA"/>
</dbReference>
<protein>
    <submittedName>
        <fullName evidence="3">Uncharacterized protein</fullName>
    </submittedName>
</protein>
<feature type="compositionally biased region" description="Basic and acidic residues" evidence="2">
    <location>
        <begin position="604"/>
        <end position="613"/>
    </location>
</feature>
<evidence type="ECO:0000256" key="2">
    <source>
        <dbReference type="SAM" id="MobiDB-lite"/>
    </source>
</evidence>
<evidence type="ECO:0000313" key="4">
    <source>
        <dbReference type="Proteomes" id="UP001153712"/>
    </source>
</evidence>
<evidence type="ECO:0000313" key="3">
    <source>
        <dbReference type="EMBL" id="CAG9861528.1"/>
    </source>
</evidence>
<organism evidence="3 4">
    <name type="scientific">Phyllotreta striolata</name>
    <name type="common">Striped flea beetle</name>
    <name type="synonym">Crioceris striolata</name>
    <dbReference type="NCBI Taxonomy" id="444603"/>
    <lineage>
        <taxon>Eukaryota</taxon>
        <taxon>Metazoa</taxon>
        <taxon>Ecdysozoa</taxon>
        <taxon>Arthropoda</taxon>
        <taxon>Hexapoda</taxon>
        <taxon>Insecta</taxon>
        <taxon>Pterygota</taxon>
        <taxon>Neoptera</taxon>
        <taxon>Endopterygota</taxon>
        <taxon>Coleoptera</taxon>
        <taxon>Polyphaga</taxon>
        <taxon>Cucujiformia</taxon>
        <taxon>Chrysomeloidea</taxon>
        <taxon>Chrysomelidae</taxon>
        <taxon>Galerucinae</taxon>
        <taxon>Alticini</taxon>
        <taxon>Phyllotreta</taxon>
    </lineage>
</organism>